<reference evidence="2 3" key="1">
    <citation type="journal article" date="2021" name="Elife">
        <title>Chloroplast acquisition without the gene transfer in kleptoplastic sea slugs, Plakobranchus ocellatus.</title>
        <authorList>
            <person name="Maeda T."/>
            <person name="Takahashi S."/>
            <person name="Yoshida T."/>
            <person name="Shimamura S."/>
            <person name="Takaki Y."/>
            <person name="Nagai Y."/>
            <person name="Toyoda A."/>
            <person name="Suzuki Y."/>
            <person name="Arimoto A."/>
            <person name="Ishii H."/>
            <person name="Satoh N."/>
            <person name="Nishiyama T."/>
            <person name="Hasebe M."/>
            <person name="Maruyama T."/>
            <person name="Minagawa J."/>
            <person name="Obokata J."/>
            <person name="Shigenobu S."/>
        </authorList>
    </citation>
    <scope>NUCLEOTIDE SEQUENCE [LARGE SCALE GENOMIC DNA]</scope>
</reference>
<name>A0AAV3YLG7_9GAST</name>
<organism evidence="2 3">
    <name type="scientific">Plakobranchus ocellatus</name>
    <dbReference type="NCBI Taxonomy" id="259542"/>
    <lineage>
        <taxon>Eukaryota</taxon>
        <taxon>Metazoa</taxon>
        <taxon>Spiralia</taxon>
        <taxon>Lophotrochozoa</taxon>
        <taxon>Mollusca</taxon>
        <taxon>Gastropoda</taxon>
        <taxon>Heterobranchia</taxon>
        <taxon>Euthyneura</taxon>
        <taxon>Panpulmonata</taxon>
        <taxon>Sacoglossa</taxon>
        <taxon>Placobranchoidea</taxon>
        <taxon>Plakobranchidae</taxon>
        <taxon>Plakobranchus</taxon>
    </lineage>
</organism>
<gene>
    <name evidence="2" type="ORF">PoB_000949200</name>
</gene>
<feature type="signal peptide" evidence="1">
    <location>
        <begin position="1"/>
        <end position="22"/>
    </location>
</feature>
<feature type="chain" id="PRO_5043696884" evidence="1">
    <location>
        <begin position="23"/>
        <end position="140"/>
    </location>
</feature>
<evidence type="ECO:0000313" key="2">
    <source>
        <dbReference type="EMBL" id="GFN82986.1"/>
    </source>
</evidence>
<keyword evidence="3" id="KW-1185">Reference proteome</keyword>
<evidence type="ECO:0000313" key="3">
    <source>
        <dbReference type="Proteomes" id="UP000735302"/>
    </source>
</evidence>
<evidence type="ECO:0000256" key="1">
    <source>
        <dbReference type="SAM" id="SignalP"/>
    </source>
</evidence>
<comment type="caution">
    <text evidence="2">The sequence shown here is derived from an EMBL/GenBank/DDBJ whole genome shotgun (WGS) entry which is preliminary data.</text>
</comment>
<sequence length="140" mass="15620">MSLLSFAGLLAICGQVYMGMYASHLCWQCVVKFLWDEDILQGPEVERDAGLQTFDAWRKEQGTYDTLKQDVAVLWTGFELVRGGNPATAVTAGDGTRGLPWLLQQVELLGRVGRQHDENDRSSWVTFFEPKAASSKHNAL</sequence>
<dbReference type="AlphaFoldDB" id="A0AAV3YLG7"/>
<dbReference type="EMBL" id="BLXT01001064">
    <property type="protein sequence ID" value="GFN82986.1"/>
    <property type="molecule type" value="Genomic_DNA"/>
</dbReference>
<keyword evidence="1" id="KW-0732">Signal</keyword>
<proteinExistence type="predicted"/>
<dbReference type="Proteomes" id="UP000735302">
    <property type="component" value="Unassembled WGS sequence"/>
</dbReference>
<protein>
    <submittedName>
        <fullName evidence="2">Uncharacterized protein</fullName>
    </submittedName>
</protein>
<accession>A0AAV3YLG7</accession>